<organism evidence="2 3">
    <name type="scientific">Corynebacterium lipophilum</name>
    <dbReference type="NCBI Taxonomy" id="2804918"/>
    <lineage>
        <taxon>Bacteria</taxon>
        <taxon>Bacillati</taxon>
        <taxon>Actinomycetota</taxon>
        <taxon>Actinomycetes</taxon>
        <taxon>Mycobacteriales</taxon>
        <taxon>Corynebacteriaceae</taxon>
        <taxon>Corynebacterium</taxon>
    </lineage>
</organism>
<evidence type="ECO:0000313" key="2">
    <source>
        <dbReference type="EMBL" id="MCO6393554.1"/>
    </source>
</evidence>
<keyword evidence="1" id="KW-0472">Membrane</keyword>
<evidence type="ECO:0000256" key="1">
    <source>
        <dbReference type="SAM" id="Phobius"/>
    </source>
</evidence>
<sequence>MDPARRDLSIALWGALIFAVMVLLVLLLKTPGAIIAGLIGVTALLNRRRFIPNPEVESLRSSLLIACDDIRDIVEAFDNLQHGSSTQALADRTLHFPALANTDLSVPEISEFHLKYSAAQRFLARVNTYLQSPDLERVHLEKLIRIADERALELEDAWVAARNAAREIGPS</sequence>
<feature type="transmembrane region" description="Helical" evidence="1">
    <location>
        <begin position="12"/>
        <end position="45"/>
    </location>
</feature>
<keyword evidence="1" id="KW-0812">Transmembrane</keyword>
<keyword evidence="1" id="KW-1133">Transmembrane helix</keyword>
<keyword evidence="3" id="KW-1185">Reference proteome</keyword>
<comment type="caution">
    <text evidence="2">The sequence shown here is derived from an EMBL/GenBank/DDBJ whole genome shotgun (WGS) entry which is preliminary data.</text>
</comment>
<gene>
    <name evidence="2" type="ORF">JMN37_00920</name>
</gene>
<evidence type="ECO:0008006" key="4">
    <source>
        <dbReference type="Google" id="ProtNLM"/>
    </source>
</evidence>
<dbReference type="EMBL" id="JAEUWV010000001">
    <property type="protein sequence ID" value="MCO6393554.1"/>
    <property type="molecule type" value="Genomic_DNA"/>
</dbReference>
<protein>
    <recommendedName>
        <fullName evidence="4">Secreted protein</fullName>
    </recommendedName>
</protein>
<name>A0AAW5HTP7_9CORY</name>
<accession>A0AAW5HTP7</accession>
<dbReference type="RefSeq" id="WP_252930829.1">
    <property type="nucleotide sequence ID" value="NZ_JAEUWV010000001.1"/>
</dbReference>
<reference evidence="2 3" key="1">
    <citation type="submission" date="2021-01" db="EMBL/GenBank/DDBJ databases">
        <title>Identification and Characterization of Corynebacterium sp.</title>
        <authorList>
            <person name="Luo Q."/>
            <person name="Qu P."/>
            <person name="Chen Q."/>
        </authorList>
    </citation>
    <scope>NUCLEOTIDE SEQUENCE [LARGE SCALE GENOMIC DNA]</scope>
    <source>
        <strain evidence="2 3">MC-18</strain>
    </source>
</reference>
<proteinExistence type="predicted"/>
<dbReference type="AlphaFoldDB" id="A0AAW5HTP7"/>
<evidence type="ECO:0000313" key="3">
    <source>
        <dbReference type="Proteomes" id="UP001205920"/>
    </source>
</evidence>
<dbReference type="Proteomes" id="UP001205920">
    <property type="component" value="Unassembled WGS sequence"/>
</dbReference>